<dbReference type="EMBL" id="JASZYV010000002">
    <property type="protein sequence ID" value="MDM0045113.1"/>
    <property type="molecule type" value="Genomic_DNA"/>
</dbReference>
<dbReference type="InterPro" id="IPR050300">
    <property type="entry name" value="GDXG_lipolytic_enzyme"/>
</dbReference>
<dbReference type="SUPFAM" id="SSF53474">
    <property type="entry name" value="alpha/beta-Hydrolases"/>
    <property type="match status" value="1"/>
</dbReference>
<accession>A0ABT7NB01</accession>
<dbReference type="PANTHER" id="PTHR48081:SF8">
    <property type="entry name" value="ALPHA_BETA HYDROLASE FOLD-3 DOMAIN-CONTAINING PROTEIN-RELATED"/>
    <property type="match status" value="1"/>
</dbReference>
<feature type="domain" description="Alpha/beta hydrolase fold-3" evidence="2">
    <location>
        <begin position="80"/>
        <end position="287"/>
    </location>
</feature>
<sequence>MLHPQARALIDLMAARGVPPTHTLSPEEARRLYRERRSFTQPDPPDLARVEELVAPGPHGDIALRLYAPQPASAGALPVLVYYHGGGWVIGDLDTHDVLCRQLALGAGCAVVSVDYRLAPEHRFPVAVDDCVAATAWVCEQADRLGLDPARVAVGGDSAGGNLAAVVALHARDQGGLPPIALQLLIYPATDQRRGAPSHAANGEGYLLTRQSMDYYHDHYLVDARSDTDWRASPLLHQDLSRLPPALVITAGYDPLRDEGLQYAQRLTESGNHAVLVNFERMVHGFILMGRALDEADAAIALCVHELRRVFAR</sequence>
<gene>
    <name evidence="3" type="ORF">QTH91_11520</name>
</gene>
<dbReference type="InterPro" id="IPR013094">
    <property type="entry name" value="AB_hydrolase_3"/>
</dbReference>
<name>A0ABT7NB01_9BURK</name>
<dbReference type="InterPro" id="IPR029058">
    <property type="entry name" value="AB_hydrolase_fold"/>
</dbReference>
<evidence type="ECO:0000313" key="3">
    <source>
        <dbReference type="EMBL" id="MDM0045113.1"/>
    </source>
</evidence>
<dbReference type="PANTHER" id="PTHR48081">
    <property type="entry name" value="AB HYDROLASE SUPERFAMILY PROTEIN C4A8.06C"/>
    <property type="match status" value="1"/>
</dbReference>
<keyword evidence="4" id="KW-1185">Reference proteome</keyword>
<dbReference type="GO" id="GO:0016787">
    <property type="term" value="F:hydrolase activity"/>
    <property type="evidence" value="ECO:0007669"/>
    <property type="project" value="UniProtKB-KW"/>
</dbReference>
<dbReference type="Proteomes" id="UP001174908">
    <property type="component" value="Unassembled WGS sequence"/>
</dbReference>
<reference evidence="3" key="1">
    <citation type="submission" date="2023-06" db="EMBL/GenBank/DDBJ databases">
        <authorList>
            <person name="Jiang Y."/>
            <person name="Liu Q."/>
        </authorList>
    </citation>
    <scope>NUCLEOTIDE SEQUENCE</scope>
    <source>
        <strain evidence="3">CGMCC 1.12089</strain>
    </source>
</reference>
<keyword evidence="1 3" id="KW-0378">Hydrolase</keyword>
<dbReference type="Gene3D" id="3.40.50.1820">
    <property type="entry name" value="alpha/beta hydrolase"/>
    <property type="match status" value="1"/>
</dbReference>
<proteinExistence type="predicted"/>
<protein>
    <submittedName>
        <fullName evidence="3">Alpha/beta hydrolase</fullName>
    </submittedName>
</protein>
<comment type="caution">
    <text evidence="3">The sequence shown here is derived from an EMBL/GenBank/DDBJ whole genome shotgun (WGS) entry which is preliminary data.</text>
</comment>
<evidence type="ECO:0000313" key="4">
    <source>
        <dbReference type="Proteomes" id="UP001174908"/>
    </source>
</evidence>
<dbReference type="Pfam" id="PF07859">
    <property type="entry name" value="Abhydrolase_3"/>
    <property type="match status" value="1"/>
</dbReference>
<evidence type="ECO:0000259" key="2">
    <source>
        <dbReference type="Pfam" id="PF07859"/>
    </source>
</evidence>
<dbReference type="RefSeq" id="WP_286660213.1">
    <property type="nucleotide sequence ID" value="NZ_JASZYV010000002.1"/>
</dbReference>
<organism evidence="3 4">
    <name type="scientific">Variovorax dokdonensis</name>
    <dbReference type="NCBI Taxonomy" id="344883"/>
    <lineage>
        <taxon>Bacteria</taxon>
        <taxon>Pseudomonadati</taxon>
        <taxon>Pseudomonadota</taxon>
        <taxon>Betaproteobacteria</taxon>
        <taxon>Burkholderiales</taxon>
        <taxon>Comamonadaceae</taxon>
        <taxon>Variovorax</taxon>
    </lineage>
</organism>
<evidence type="ECO:0000256" key="1">
    <source>
        <dbReference type="ARBA" id="ARBA00022801"/>
    </source>
</evidence>